<keyword evidence="2" id="KW-1185">Reference proteome</keyword>
<protein>
    <submittedName>
        <fullName evidence="1">Uncharacterized protein</fullName>
    </submittedName>
</protein>
<accession>A0ACB7RNN2</accession>
<sequence length="407" mass="45888">MPHAQQETVPFMSLDQPPNLEKVRFVLSHDPQTFDEAVEVAAREERIEKCTRSRAHSVHHASDNFEERELQDRLDRLENLIEKSLGLREHERGIKDEQRSSMPPPQKGDDYGQLCQTAHECKWRRRDPRNEAISCQPTDSQNVEGIAERLEVSSVRGHTEEKALISVVDICEENTALEQASEETEKLERKCQIKEATAIEHGGESGDEASLSCEAPQIAIQTDEESEDNRVGTPFEIDSEPVTESGVVVREVIFCGAEETSEMQTTPVAEESCGLALSEKEASVETHPQERCTSVGSEQRKERTMSRSVTHRRRKATEGGRRAIASMKVGRTLFPLRFKLSLRRIEGRRPRCRMKGDKRGPRNGGIVCGLWRVRKPPGPRPHRARIKEVLDCQDSQGICRMTPAVAA</sequence>
<dbReference type="Proteomes" id="UP000821845">
    <property type="component" value="Chromosome 8"/>
</dbReference>
<gene>
    <name evidence="1" type="ORF">HPB50_001066</name>
</gene>
<organism evidence="1 2">
    <name type="scientific">Hyalomma asiaticum</name>
    <name type="common">Tick</name>
    <dbReference type="NCBI Taxonomy" id="266040"/>
    <lineage>
        <taxon>Eukaryota</taxon>
        <taxon>Metazoa</taxon>
        <taxon>Ecdysozoa</taxon>
        <taxon>Arthropoda</taxon>
        <taxon>Chelicerata</taxon>
        <taxon>Arachnida</taxon>
        <taxon>Acari</taxon>
        <taxon>Parasitiformes</taxon>
        <taxon>Ixodida</taxon>
        <taxon>Ixodoidea</taxon>
        <taxon>Ixodidae</taxon>
        <taxon>Hyalomminae</taxon>
        <taxon>Hyalomma</taxon>
    </lineage>
</organism>
<evidence type="ECO:0000313" key="2">
    <source>
        <dbReference type="Proteomes" id="UP000821845"/>
    </source>
</evidence>
<proteinExistence type="predicted"/>
<dbReference type="EMBL" id="CM023488">
    <property type="protein sequence ID" value="KAH6923427.1"/>
    <property type="molecule type" value="Genomic_DNA"/>
</dbReference>
<evidence type="ECO:0000313" key="1">
    <source>
        <dbReference type="EMBL" id="KAH6923427.1"/>
    </source>
</evidence>
<reference evidence="1" key="1">
    <citation type="submission" date="2020-05" db="EMBL/GenBank/DDBJ databases">
        <title>Large-scale comparative analyses of tick genomes elucidate their genetic diversity and vector capacities.</title>
        <authorList>
            <person name="Jia N."/>
            <person name="Wang J."/>
            <person name="Shi W."/>
            <person name="Du L."/>
            <person name="Sun Y."/>
            <person name="Zhan W."/>
            <person name="Jiang J."/>
            <person name="Wang Q."/>
            <person name="Zhang B."/>
            <person name="Ji P."/>
            <person name="Sakyi L.B."/>
            <person name="Cui X."/>
            <person name="Yuan T."/>
            <person name="Jiang B."/>
            <person name="Yang W."/>
            <person name="Lam T.T.-Y."/>
            <person name="Chang Q."/>
            <person name="Ding S."/>
            <person name="Wang X."/>
            <person name="Zhu J."/>
            <person name="Ruan X."/>
            <person name="Zhao L."/>
            <person name="Wei J."/>
            <person name="Que T."/>
            <person name="Du C."/>
            <person name="Cheng J."/>
            <person name="Dai P."/>
            <person name="Han X."/>
            <person name="Huang E."/>
            <person name="Gao Y."/>
            <person name="Liu J."/>
            <person name="Shao H."/>
            <person name="Ye R."/>
            <person name="Li L."/>
            <person name="Wei W."/>
            <person name="Wang X."/>
            <person name="Wang C."/>
            <person name="Yang T."/>
            <person name="Huo Q."/>
            <person name="Li W."/>
            <person name="Guo W."/>
            <person name="Chen H."/>
            <person name="Zhou L."/>
            <person name="Ni X."/>
            <person name="Tian J."/>
            <person name="Zhou Y."/>
            <person name="Sheng Y."/>
            <person name="Liu T."/>
            <person name="Pan Y."/>
            <person name="Xia L."/>
            <person name="Li J."/>
            <person name="Zhao F."/>
            <person name="Cao W."/>
        </authorList>
    </citation>
    <scope>NUCLEOTIDE SEQUENCE</scope>
    <source>
        <strain evidence="1">Hyas-2018</strain>
    </source>
</reference>
<comment type="caution">
    <text evidence="1">The sequence shown here is derived from an EMBL/GenBank/DDBJ whole genome shotgun (WGS) entry which is preliminary data.</text>
</comment>
<name>A0ACB7RNN2_HYAAI</name>